<dbReference type="PANTHER" id="PTHR42928">
    <property type="entry name" value="TRICARBOXYLATE-BINDING PROTEIN"/>
    <property type="match status" value="1"/>
</dbReference>
<dbReference type="Pfam" id="PF03401">
    <property type="entry name" value="TctC"/>
    <property type="match status" value="1"/>
</dbReference>
<sequence length="324" mass="34068">MSPCPYRRALVVAALCATAGTLHAQAHWPAKPVKIVVPYAAGGPADITAREIAQKLATATGQAFVVENQGGAMGIPSLMAVSRSEPDGHTLWMPALGNAVLQPLLSKQGGADHLARLQPVGMVTTSAHVLVVSARLPVRNVQELVDYARANPGQLSFASAGVGGTAHLGAELFKSLSKTEVIHVPYKGTAPAISDLASGRVGAMFSSLPSLQAAIDKGLVRLVAATSVSTSPATRSLPLMSATLPGFDYSSWYAMYVPLKTPPAVVERISALLQQTLKDPELARRIEAHGMEPLPTGPQEVGAWVRRDQQKWGEVIRSANISLD</sequence>
<dbReference type="RefSeq" id="WP_229882770.1">
    <property type="nucleotide sequence ID" value="NZ_BMYK01000004.1"/>
</dbReference>
<evidence type="ECO:0000313" key="3">
    <source>
        <dbReference type="EMBL" id="GHC78423.1"/>
    </source>
</evidence>
<name>A0ABQ3FZ94_9BURK</name>
<dbReference type="Proteomes" id="UP000626210">
    <property type="component" value="Unassembled WGS sequence"/>
</dbReference>
<dbReference type="Gene3D" id="3.40.190.150">
    <property type="entry name" value="Bordetella uptake gene, domain 1"/>
    <property type="match status" value="1"/>
</dbReference>
<dbReference type="PANTHER" id="PTHR42928:SF5">
    <property type="entry name" value="BLR1237 PROTEIN"/>
    <property type="match status" value="1"/>
</dbReference>
<dbReference type="InterPro" id="IPR042100">
    <property type="entry name" value="Bug_dom1"/>
</dbReference>
<feature type="chain" id="PRO_5045554439" evidence="2">
    <location>
        <begin position="25"/>
        <end position="324"/>
    </location>
</feature>
<protein>
    <submittedName>
        <fullName evidence="3">Exported protein</fullName>
    </submittedName>
</protein>
<keyword evidence="4" id="KW-1185">Reference proteome</keyword>
<proteinExistence type="inferred from homology"/>
<comment type="similarity">
    <text evidence="1">Belongs to the UPF0065 (bug) family.</text>
</comment>
<dbReference type="InterPro" id="IPR005064">
    <property type="entry name" value="BUG"/>
</dbReference>
<dbReference type="SUPFAM" id="SSF53850">
    <property type="entry name" value="Periplasmic binding protein-like II"/>
    <property type="match status" value="1"/>
</dbReference>
<accession>A0ABQ3FZ94</accession>
<feature type="signal peptide" evidence="2">
    <location>
        <begin position="1"/>
        <end position="24"/>
    </location>
</feature>
<dbReference type="CDD" id="cd07012">
    <property type="entry name" value="PBP2_Bug_TTT"/>
    <property type="match status" value="1"/>
</dbReference>
<comment type="caution">
    <text evidence="3">The sequence shown here is derived from an EMBL/GenBank/DDBJ whole genome shotgun (WGS) entry which is preliminary data.</text>
</comment>
<dbReference type="Gene3D" id="3.40.190.10">
    <property type="entry name" value="Periplasmic binding protein-like II"/>
    <property type="match status" value="1"/>
</dbReference>
<keyword evidence="2" id="KW-0732">Signal</keyword>
<evidence type="ECO:0000313" key="4">
    <source>
        <dbReference type="Proteomes" id="UP000626210"/>
    </source>
</evidence>
<evidence type="ECO:0000256" key="2">
    <source>
        <dbReference type="SAM" id="SignalP"/>
    </source>
</evidence>
<dbReference type="PIRSF" id="PIRSF017082">
    <property type="entry name" value="YflP"/>
    <property type="match status" value="1"/>
</dbReference>
<dbReference type="EMBL" id="BMYK01000004">
    <property type="protein sequence ID" value="GHC78423.1"/>
    <property type="molecule type" value="Genomic_DNA"/>
</dbReference>
<organism evidence="3 4">
    <name type="scientific">Pseudorhodoferax aquiterrae</name>
    <dbReference type="NCBI Taxonomy" id="747304"/>
    <lineage>
        <taxon>Bacteria</taxon>
        <taxon>Pseudomonadati</taxon>
        <taxon>Pseudomonadota</taxon>
        <taxon>Betaproteobacteria</taxon>
        <taxon>Burkholderiales</taxon>
        <taxon>Comamonadaceae</taxon>
    </lineage>
</organism>
<evidence type="ECO:0000256" key="1">
    <source>
        <dbReference type="ARBA" id="ARBA00006987"/>
    </source>
</evidence>
<gene>
    <name evidence="3" type="ORF">GCM10007320_18720</name>
</gene>
<reference evidence="4" key="1">
    <citation type="journal article" date="2019" name="Int. J. Syst. Evol. Microbiol.">
        <title>The Global Catalogue of Microorganisms (GCM) 10K type strain sequencing project: providing services to taxonomists for standard genome sequencing and annotation.</title>
        <authorList>
            <consortium name="The Broad Institute Genomics Platform"/>
            <consortium name="The Broad Institute Genome Sequencing Center for Infectious Disease"/>
            <person name="Wu L."/>
            <person name="Ma J."/>
        </authorList>
    </citation>
    <scope>NUCLEOTIDE SEQUENCE [LARGE SCALE GENOMIC DNA]</scope>
    <source>
        <strain evidence="4">KCTC 23314</strain>
    </source>
</reference>